<dbReference type="SUPFAM" id="SSF81321">
    <property type="entry name" value="Family A G protein-coupled receptor-like"/>
    <property type="match status" value="1"/>
</dbReference>
<dbReference type="InterPro" id="IPR050516">
    <property type="entry name" value="Olfactory_GPCR"/>
</dbReference>
<dbReference type="Gene3D" id="1.20.1070.10">
    <property type="entry name" value="Rhodopsin 7-helix transmembrane proteins"/>
    <property type="match status" value="1"/>
</dbReference>
<protein>
    <recommendedName>
        <fullName evidence="11">G-protein coupled receptors family 1 profile domain-containing protein</fullName>
    </recommendedName>
</protein>
<keyword evidence="4" id="KW-0552">Olfaction</keyword>
<keyword evidence="8" id="KW-0675">Receptor</keyword>
<keyword evidence="5 10" id="KW-1133">Transmembrane helix</keyword>
<keyword evidence="4" id="KW-0716">Sensory transduction</keyword>
<keyword evidence="7 10" id="KW-0472">Membrane</keyword>
<proteinExistence type="predicted"/>
<dbReference type="PANTHER" id="PTHR26452">
    <property type="entry name" value="OLFACTORY RECEPTOR"/>
    <property type="match status" value="1"/>
</dbReference>
<evidence type="ECO:0000256" key="1">
    <source>
        <dbReference type="ARBA" id="ARBA00004651"/>
    </source>
</evidence>
<comment type="caution">
    <text evidence="12">The sequence shown here is derived from an EMBL/GenBank/DDBJ whole genome shotgun (WGS) entry which is preliminary data.</text>
</comment>
<evidence type="ECO:0000256" key="4">
    <source>
        <dbReference type="ARBA" id="ARBA00022725"/>
    </source>
</evidence>
<feature type="domain" description="G-protein coupled receptors family 1 profile" evidence="11">
    <location>
        <begin position="82"/>
        <end position="290"/>
    </location>
</feature>
<feature type="transmembrane region" description="Helical" evidence="10">
    <location>
        <begin position="273"/>
        <end position="292"/>
    </location>
</feature>
<evidence type="ECO:0000256" key="7">
    <source>
        <dbReference type="ARBA" id="ARBA00023136"/>
    </source>
</evidence>
<evidence type="ECO:0000256" key="6">
    <source>
        <dbReference type="ARBA" id="ARBA00023040"/>
    </source>
</evidence>
<organism evidence="12 13">
    <name type="scientific">Ranitomeya imitator</name>
    <name type="common">mimic poison frog</name>
    <dbReference type="NCBI Taxonomy" id="111125"/>
    <lineage>
        <taxon>Eukaryota</taxon>
        <taxon>Metazoa</taxon>
        <taxon>Chordata</taxon>
        <taxon>Craniata</taxon>
        <taxon>Vertebrata</taxon>
        <taxon>Euteleostomi</taxon>
        <taxon>Amphibia</taxon>
        <taxon>Batrachia</taxon>
        <taxon>Anura</taxon>
        <taxon>Neobatrachia</taxon>
        <taxon>Hyloidea</taxon>
        <taxon>Dendrobatidae</taxon>
        <taxon>Dendrobatinae</taxon>
        <taxon>Ranitomeya</taxon>
    </lineage>
</organism>
<evidence type="ECO:0000256" key="2">
    <source>
        <dbReference type="ARBA" id="ARBA00022475"/>
    </source>
</evidence>
<evidence type="ECO:0000259" key="11">
    <source>
        <dbReference type="PROSITE" id="PS50262"/>
    </source>
</evidence>
<name>A0ABN9LKS5_9NEOB</name>
<comment type="subcellular location">
    <subcellularLocation>
        <location evidence="1">Cell membrane</location>
        <topology evidence="1">Multi-pass membrane protein</topology>
    </subcellularLocation>
</comment>
<evidence type="ECO:0000256" key="3">
    <source>
        <dbReference type="ARBA" id="ARBA00022692"/>
    </source>
</evidence>
<keyword evidence="9" id="KW-0807">Transducer</keyword>
<sequence>MVSADIRKISDIADTDIRYQYKSMGHKYRNNSVSEFRYRKYRPIPDTCGIGMLNTTDDFYKQKHGNRGSLTGGDGFTTDQKWCLPHCHAHDSTANTCFVQIYFFVVCNSAESLVFLALGLDRYIAICHPLSYHRILNKKICLLISAIMWIFAFLNSLIILNSLVTLPFYGVVIIHSFFCDATDVFNTSHGVSQEFQIIIAIELVFLGLSPVFFNFLSYGKIIRVILHIKSKDGRKKAFSTCLSHLITMSMYYSAGFVEYLVSNQNPTGILKQMLSVIYVILVPMINPLIYSLRSSEILRACRKLLKIKEPSVTYYSNKVEN</sequence>
<accession>A0ABN9LKS5</accession>
<keyword evidence="2" id="KW-1003">Cell membrane</keyword>
<feature type="transmembrane region" description="Helical" evidence="10">
    <location>
        <begin position="195"/>
        <end position="216"/>
    </location>
</feature>
<evidence type="ECO:0000256" key="8">
    <source>
        <dbReference type="ARBA" id="ARBA00023170"/>
    </source>
</evidence>
<dbReference type="InterPro" id="IPR000725">
    <property type="entry name" value="Olfact_rcpt"/>
</dbReference>
<evidence type="ECO:0000313" key="13">
    <source>
        <dbReference type="Proteomes" id="UP001176940"/>
    </source>
</evidence>
<feature type="transmembrane region" description="Helical" evidence="10">
    <location>
        <begin position="101"/>
        <end position="120"/>
    </location>
</feature>
<evidence type="ECO:0000256" key="10">
    <source>
        <dbReference type="SAM" id="Phobius"/>
    </source>
</evidence>
<dbReference type="InterPro" id="IPR017452">
    <property type="entry name" value="GPCR_Rhodpsn_7TM"/>
</dbReference>
<dbReference type="PROSITE" id="PS50262">
    <property type="entry name" value="G_PROTEIN_RECEP_F1_2"/>
    <property type="match status" value="1"/>
</dbReference>
<dbReference type="EMBL" id="CAUEEQ010018527">
    <property type="protein sequence ID" value="CAJ0940927.1"/>
    <property type="molecule type" value="Genomic_DNA"/>
</dbReference>
<dbReference type="PRINTS" id="PR00245">
    <property type="entry name" value="OLFACTORYR"/>
</dbReference>
<keyword evidence="13" id="KW-1185">Reference proteome</keyword>
<keyword evidence="6" id="KW-0297">G-protein coupled receptor</keyword>
<evidence type="ECO:0000256" key="5">
    <source>
        <dbReference type="ARBA" id="ARBA00022989"/>
    </source>
</evidence>
<reference evidence="12" key="1">
    <citation type="submission" date="2023-07" db="EMBL/GenBank/DDBJ databases">
        <authorList>
            <person name="Stuckert A."/>
        </authorList>
    </citation>
    <scope>NUCLEOTIDE SEQUENCE</scope>
</reference>
<dbReference type="Proteomes" id="UP001176940">
    <property type="component" value="Unassembled WGS sequence"/>
</dbReference>
<evidence type="ECO:0000256" key="9">
    <source>
        <dbReference type="ARBA" id="ARBA00023224"/>
    </source>
</evidence>
<gene>
    <name evidence="12" type="ORF">RIMI_LOCUS9077266</name>
</gene>
<feature type="transmembrane region" description="Helical" evidence="10">
    <location>
        <begin position="237"/>
        <end position="261"/>
    </location>
</feature>
<dbReference type="Pfam" id="PF13853">
    <property type="entry name" value="7tm_4"/>
    <property type="match status" value="1"/>
</dbReference>
<feature type="transmembrane region" description="Helical" evidence="10">
    <location>
        <begin position="140"/>
        <end position="160"/>
    </location>
</feature>
<evidence type="ECO:0000313" key="12">
    <source>
        <dbReference type="EMBL" id="CAJ0940927.1"/>
    </source>
</evidence>
<keyword evidence="3 10" id="KW-0812">Transmembrane</keyword>